<feature type="domain" description="DUF2059" evidence="1">
    <location>
        <begin position="85"/>
        <end position="143"/>
    </location>
</feature>
<dbReference type="EMBL" id="JAUSVX010000008">
    <property type="protein sequence ID" value="MDQ0471198.1"/>
    <property type="molecule type" value="Genomic_DNA"/>
</dbReference>
<evidence type="ECO:0000313" key="3">
    <source>
        <dbReference type="Proteomes" id="UP001242480"/>
    </source>
</evidence>
<dbReference type="Pfam" id="PF09832">
    <property type="entry name" value="DUF2059"/>
    <property type="match status" value="1"/>
</dbReference>
<dbReference type="RefSeq" id="WP_307275918.1">
    <property type="nucleotide sequence ID" value="NZ_JAUSVX010000008.1"/>
</dbReference>
<comment type="caution">
    <text evidence="2">The sequence shown here is derived from an EMBL/GenBank/DDBJ whole genome shotgun (WGS) entry which is preliminary data.</text>
</comment>
<organism evidence="2 3">
    <name type="scientific">Labrys wisconsinensis</name>
    <dbReference type="NCBI Taxonomy" id="425677"/>
    <lineage>
        <taxon>Bacteria</taxon>
        <taxon>Pseudomonadati</taxon>
        <taxon>Pseudomonadota</taxon>
        <taxon>Alphaproteobacteria</taxon>
        <taxon>Hyphomicrobiales</taxon>
        <taxon>Xanthobacteraceae</taxon>
        <taxon>Labrys</taxon>
    </lineage>
</organism>
<name>A0ABU0JAB7_9HYPH</name>
<dbReference type="Proteomes" id="UP001242480">
    <property type="component" value="Unassembled WGS sequence"/>
</dbReference>
<keyword evidence="3" id="KW-1185">Reference proteome</keyword>
<protein>
    <recommendedName>
        <fullName evidence="1">DUF2059 domain-containing protein</fullName>
    </recommendedName>
</protein>
<reference evidence="2 3" key="1">
    <citation type="submission" date="2023-07" db="EMBL/GenBank/DDBJ databases">
        <title>Genomic Encyclopedia of Type Strains, Phase IV (KMG-IV): sequencing the most valuable type-strain genomes for metagenomic binning, comparative biology and taxonomic classification.</title>
        <authorList>
            <person name="Goeker M."/>
        </authorList>
    </citation>
    <scope>NUCLEOTIDE SEQUENCE [LARGE SCALE GENOMIC DNA]</scope>
    <source>
        <strain evidence="2 3">DSM 19619</strain>
    </source>
</reference>
<proteinExistence type="predicted"/>
<evidence type="ECO:0000313" key="2">
    <source>
        <dbReference type="EMBL" id="MDQ0471198.1"/>
    </source>
</evidence>
<gene>
    <name evidence="2" type="ORF">QO011_004221</name>
</gene>
<accession>A0ABU0JAB7</accession>
<sequence>MRILGTALLSLILAGGGGAARADEQSRLALAREAVQASHATDNMRRVFPTILAQLKPLLLKQGGTEKSIDDFNTRILAKMDPQLDKLTDLAAQIYAREFSDEDLQNLVAFYHSPSGQHLIAKQPEIAQFMTTVGAQWGREMAQSVMDDYRKEQAARTAQP</sequence>
<dbReference type="InterPro" id="IPR018637">
    <property type="entry name" value="DUF2059"/>
</dbReference>
<evidence type="ECO:0000259" key="1">
    <source>
        <dbReference type="Pfam" id="PF09832"/>
    </source>
</evidence>